<evidence type="ECO:0000256" key="8">
    <source>
        <dbReference type="ARBA" id="ARBA00022840"/>
    </source>
</evidence>
<dbReference type="SMART" id="SM00388">
    <property type="entry name" value="HisKA"/>
    <property type="match status" value="1"/>
</dbReference>
<dbReference type="InterPro" id="IPR004358">
    <property type="entry name" value="Sig_transdc_His_kin-like_C"/>
</dbReference>
<dbReference type="GO" id="GO:0016036">
    <property type="term" value="P:cellular response to phosphate starvation"/>
    <property type="evidence" value="ECO:0007669"/>
    <property type="project" value="TreeGrafter"/>
</dbReference>
<dbReference type="PROSITE" id="PS50109">
    <property type="entry name" value="HIS_KIN"/>
    <property type="match status" value="1"/>
</dbReference>
<keyword evidence="5" id="KW-0808">Transferase</keyword>
<keyword evidence="4" id="KW-0597">Phosphoprotein</keyword>
<keyword evidence="6" id="KW-0547">Nucleotide-binding</keyword>
<feature type="domain" description="Histidine kinase" evidence="11">
    <location>
        <begin position="221"/>
        <end position="436"/>
    </location>
</feature>
<dbReference type="Pfam" id="PF02518">
    <property type="entry name" value="HATPase_c"/>
    <property type="match status" value="1"/>
</dbReference>
<dbReference type="GO" id="GO:0005524">
    <property type="term" value="F:ATP binding"/>
    <property type="evidence" value="ECO:0007669"/>
    <property type="project" value="UniProtKB-KW"/>
</dbReference>
<dbReference type="GO" id="GO:0000155">
    <property type="term" value="F:phosphorelay sensor kinase activity"/>
    <property type="evidence" value="ECO:0007669"/>
    <property type="project" value="InterPro"/>
</dbReference>
<evidence type="ECO:0000256" key="5">
    <source>
        <dbReference type="ARBA" id="ARBA00022679"/>
    </source>
</evidence>
<proteinExistence type="predicted"/>
<dbReference type="Gene3D" id="3.30.565.10">
    <property type="entry name" value="Histidine kinase-like ATPase, C-terminal domain"/>
    <property type="match status" value="1"/>
</dbReference>
<dbReference type="InterPro" id="IPR036097">
    <property type="entry name" value="HisK_dim/P_sf"/>
</dbReference>
<keyword evidence="7" id="KW-0418">Kinase</keyword>
<dbReference type="EMBL" id="MPDK01000043">
    <property type="protein sequence ID" value="PWI55038.1"/>
    <property type="molecule type" value="Genomic_DNA"/>
</dbReference>
<gene>
    <name evidence="12" type="ORF">BM613_13480</name>
</gene>
<evidence type="ECO:0000256" key="2">
    <source>
        <dbReference type="ARBA" id="ARBA00004651"/>
    </source>
</evidence>
<dbReference type="FunFam" id="3.30.565.10:FF:000006">
    <property type="entry name" value="Sensor histidine kinase WalK"/>
    <property type="match status" value="1"/>
</dbReference>
<dbReference type="AlphaFoldDB" id="A0A2U3D191"/>
<keyword evidence="9" id="KW-0902">Two-component regulatory system</keyword>
<dbReference type="OrthoDB" id="9813151at2"/>
<evidence type="ECO:0000259" key="11">
    <source>
        <dbReference type="PROSITE" id="PS50109"/>
    </source>
</evidence>
<dbReference type="RefSeq" id="WP_109431719.1">
    <property type="nucleotide sequence ID" value="NZ_MPDK01000043.1"/>
</dbReference>
<evidence type="ECO:0000256" key="1">
    <source>
        <dbReference type="ARBA" id="ARBA00000085"/>
    </source>
</evidence>
<evidence type="ECO:0000256" key="7">
    <source>
        <dbReference type="ARBA" id="ARBA00022777"/>
    </source>
</evidence>
<reference evidence="12 13" key="1">
    <citation type="submission" date="2016-11" db="EMBL/GenBank/DDBJ databases">
        <title>Comparative genomics of Acidibacillus ferroxidans species.</title>
        <authorList>
            <person name="Oliveira G."/>
            <person name="Nunes G."/>
            <person name="Oliveira R."/>
            <person name="Araujo F."/>
            <person name="Salim A."/>
            <person name="Scholte L."/>
            <person name="Morais D."/>
            <person name="Nancucheo I."/>
            <person name="Johnson D.B."/>
            <person name="Grail B."/>
            <person name="Bittencourt J."/>
            <person name="Valadares R."/>
        </authorList>
    </citation>
    <scope>NUCLEOTIDE SEQUENCE [LARGE SCALE GENOMIC DNA]</scope>
    <source>
        <strain evidence="12 13">Y002</strain>
    </source>
</reference>
<dbReference type="EC" id="2.7.13.3" evidence="3"/>
<comment type="subcellular location">
    <subcellularLocation>
        <location evidence="2">Cell membrane</location>
        <topology evidence="2">Multi-pass membrane protein</topology>
    </subcellularLocation>
</comment>
<evidence type="ECO:0000256" key="9">
    <source>
        <dbReference type="ARBA" id="ARBA00023012"/>
    </source>
</evidence>
<dbReference type="GO" id="GO:0005886">
    <property type="term" value="C:plasma membrane"/>
    <property type="evidence" value="ECO:0007669"/>
    <property type="project" value="UniProtKB-SubCell"/>
</dbReference>
<sequence length="444" mass="49614">MSKMTAPSEKQLLARTQHQLIAWFFLALLAFAMLLLGGIYYALRSNLLDTAYQEIEHEWEQKTPEAIHKLQDTSSGETPTINIDSSPEDVATWVFTTSGHVVQADYSLIGVPGSLRPLFLKEISQKSNDLTYTQWIRTSFNKSRILLGIHPLFINGRRVGTIMSAYSITAMTNTLQVLMWVDIELGIASIFVILLITYVLAQRTLQPIRSALQRQRHFVNDASHELRTPLTILRGNLELAKMEATHPELNETLTQCISELDYLTHVVTDLSMLARSDSTQLIRNPKRINVDELVTTCIQDLQPLAKQKNISLSYIKPQSSLTIFGDAAQLRQLMIILVENAIKYNLENGKVQVSLEQKTDSVDIMIADTGIGIPANDLPYVFDRFYRSEQARHQQIGSGIGLAIAAGIVESHRGQIGVTSQVGQGTTFTVTLSLADHIQEAKNK</sequence>
<dbReference type="InterPro" id="IPR036890">
    <property type="entry name" value="HATPase_C_sf"/>
</dbReference>
<dbReference type="InterPro" id="IPR003661">
    <property type="entry name" value="HisK_dim/P_dom"/>
</dbReference>
<evidence type="ECO:0000313" key="13">
    <source>
        <dbReference type="Proteomes" id="UP000245380"/>
    </source>
</evidence>
<accession>A0A2U3D191</accession>
<dbReference type="SUPFAM" id="SSF55874">
    <property type="entry name" value="ATPase domain of HSP90 chaperone/DNA topoisomerase II/histidine kinase"/>
    <property type="match status" value="1"/>
</dbReference>
<dbReference type="PRINTS" id="PR00344">
    <property type="entry name" value="BCTRLSENSOR"/>
</dbReference>
<feature type="transmembrane region" description="Helical" evidence="10">
    <location>
        <begin position="177"/>
        <end position="201"/>
    </location>
</feature>
<dbReference type="InterPro" id="IPR005467">
    <property type="entry name" value="His_kinase_dom"/>
</dbReference>
<dbReference type="Proteomes" id="UP000245380">
    <property type="component" value="Unassembled WGS sequence"/>
</dbReference>
<dbReference type="PANTHER" id="PTHR45453">
    <property type="entry name" value="PHOSPHATE REGULON SENSOR PROTEIN PHOR"/>
    <property type="match status" value="1"/>
</dbReference>
<evidence type="ECO:0000313" key="12">
    <source>
        <dbReference type="EMBL" id="PWI55038.1"/>
    </source>
</evidence>
<comment type="caution">
    <text evidence="12">The sequence shown here is derived from an EMBL/GenBank/DDBJ whole genome shotgun (WGS) entry which is preliminary data.</text>
</comment>
<feature type="transmembrane region" description="Helical" evidence="10">
    <location>
        <begin position="20"/>
        <end position="43"/>
    </location>
</feature>
<organism evidence="12 13">
    <name type="scientific">Sulfoacidibacillus thermotolerans</name>
    <name type="common">Acidibacillus sulfuroxidans</name>
    <dbReference type="NCBI Taxonomy" id="1765684"/>
    <lineage>
        <taxon>Bacteria</taxon>
        <taxon>Bacillati</taxon>
        <taxon>Bacillota</taxon>
        <taxon>Bacilli</taxon>
        <taxon>Bacillales</taxon>
        <taxon>Alicyclobacillaceae</taxon>
        <taxon>Sulfoacidibacillus</taxon>
    </lineage>
</organism>
<evidence type="ECO:0000256" key="6">
    <source>
        <dbReference type="ARBA" id="ARBA00022741"/>
    </source>
</evidence>
<evidence type="ECO:0000256" key="10">
    <source>
        <dbReference type="SAM" id="Phobius"/>
    </source>
</evidence>
<protein>
    <recommendedName>
        <fullName evidence="3">histidine kinase</fullName>
        <ecNumber evidence="3">2.7.13.3</ecNumber>
    </recommendedName>
</protein>
<dbReference type="CDD" id="cd00075">
    <property type="entry name" value="HATPase"/>
    <property type="match status" value="1"/>
</dbReference>
<dbReference type="Pfam" id="PF00512">
    <property type="entry name" value="HisKA"/>
    <property type="match status" value="1"/>
</dbReference>
<name>A0A2U3D191_SULT2</name>
<keyword evidence="10" id="KW-0812">Transmembrane</keyword>
<keyword evidence="13" id="KW-1185">Reference proteome</keyword>
<evidence type="ECO:0000256" key="4">
    <source>
        <dbReference type="ARBA" id="ARBA00022553"/>
    </source>
</evidence>
<keyword evidence="8" id="KW-0067">ATP-binding</keyword>
<keyword evidence="10" id="KW-0472">Membrane</keyword>
<dbReference type="SUPFAM" id="SSF47384">
    <property type="entry name" value="Homodimeric domain of signal transducing histidine kinase"/>
    <property type="match status" value="1"/>
</dbReference>
<dbReference type="Gene3D" id="1.10.287.130">
    <property type="match status" value="1"/>
</dbReference>
<evidence type="ECO:0000256" key="3">
    <source>
        <dbReference type="ARBA" id="ARBA00012438"/>
    </source>
</evidence>
<dbReference type="SMART" id="SM00387">
    <property type="entry name" value="HATPase_c"/>
    <property type="match status" value="1"/>
</dbReference>
<dbReference type="InterPro" id="IPR050351">
    <property type="entry name" value="BphY/WalK/GraS-like"/>
</dbReference>
<comment type="catalytic activity">
    <reaction evidence="1">
        <text>ATP + protein L-histidine = ADP + protein N-phospho-L-histidine.</text>
        <dbReference type="EC" id="2.7.13.3"/>
    </reaction>
</comment>
<dbReference type="CDD" id="cd00082">
    <property type="entry name" value="HisKA"/>
    <property type="match status" value="1"/>
</dbReference>
<dbReference type="InterPro" id="IPR003594">
    <property type="entry name" value="HATPase_dom"/>
</dbReference>
<keyword evidence="10" id="KW-1133">Transmembrane helix</keyword>
<dbReference type="GO" id="GO:0004721">
    <property type="term" value="F:phosphoprotein phosphatase activity"/>
    <property type="evidence" value="ECO:0007669"/>
    <property type="project" value="TreeGrafter"/>
</dbReference>
<dbReference type="PANTHER" id="PTHR45453:SF1">
    <property type="entry name" value="PHOSPHATE REGULON SENSOR PROTEIN PHOR"/>
    <property type="match status" value="1"/>
</dbReference>